<evidence type="ECO:0000313" key="3">
    <source>
        <dbReference type="Proteomes" id="UP000435187"/>
    </source>
</evidence>
<accession>A0A6N7QWK0</accession>
<keyword evidence="3" id="KW-1185">Reference proteome</keyword>
<protein>
    <submittedName>
        <fullName evidence="2">Transposase</fullName>
    </submittedName>
</protein>
<dbReference type="Proteomes" id="UP000435187">
    <property type="component" value="Unassembled WGS sequence"/>
</dbReference>
<feature type="coiled-coil region" evidence="1">
    <location>
        <begin position="95"/>
        <end position="122"/>
    </location>
</feature>
<evidence type="ECO:0000256" key="1">
    <source>
        <dbReference type="SAM" id="Coils"/>
    </source>
</evidence>
<dbReference type="EMBL" id="WJEE01000016">
    <property type="protein sequence ID" value="MRI66493.1"/>
    <property type="molecule type" value="Genomic_DNA"/>
</dbReference>
<dbReference type="InterPro" id="IPR046229">
    <property type="entry name" value="TnpC-like"/>
</dbReference>
<proteinExistence type="predicted"/>
<gene>
    <name evidence="2" type="ORF">GH885_09030</name>
</gene>
<comment type="caution">
    <text evidence="2">The sequence shown here is derived from an EMBL/GenBank/DDBJ whole genome shotgun (WGS) entry which is preliminary data.</text>
</comment>
<dbReference type="Pfam" id="PF19776">
    <property type="entry name" value="DUF6262"/>
    <property type="match status" value="1"/>
</dbReference>
<reference evidence="2 3" key="1">
    <citation type="submission" date="2019-10" db="EMBL/GenBank/DDBJ databases">
        <title>Gracilibacillus salitolerans sp. nov., a moderate halophile isolated from a saline soil in northwest China.</title>
        <authorList>
            <person name="Gan L."/>
        </authorList>
    </citation>
    <scope>NUCLEOTIDE SEQUENCE [LARGE SCALE GENOMIC DNA]</scope>
    <source>
        <strain evidence="2 3">TP2-8</strain>
    </source>
</reference>
<dbReference type="RefSeq" id="WP_077356133.1">
    <property type="nucleotide sequence ID" value="NZ_JBHUMW010000077.1"/>
</dbReference>
<dbReference type="AlphaFoldDB" id="A0A6N7QWK0"/>
<name>A0A6N7QWK0_9BACI</name>
<sequence>MSNKNPNTSKIIELAKEKSLDTEKQVFLTIKSMIKNKKVINYNTVSIESMVSKSFLYKNEGIRKKIDMLRNEQVNLKSVANHKPNTSDKSKDIIIESLKFKIERLEKENKELKESLAAKYSTFYKDL</sequence>
<organism evidence="2 3">
    <name type="scientific">Gracilibacillus thailandensis</name>
    <dbReference type="NCBI Taxonomy" id="563735"/>
    <lineage>
        <taxon>Bacteria</taxon>
        <taxon>Bacillati</taxon>
        <taxon>Bacillota</taxon>
        <taxon>Bacilli</taxon>
        <taxon>Bacillales</taxon>
        <taxon>Bacillaceae</taxon>
        <taxon>Gracilibacillus</taxon>
    </lineage>
</organism>
<keyword evidence="1" id="KW-0175">Coiled coil</keyword>
<evidence type="ECO:0000313" key="2">
    <source>
        <dbReference type="EMBL" id="MRI66493.1"/>
    </source>
</evidence>